<dbReference type="OrthoDB" id="9133291at2"/>
<dbReference type="Pfam" id="PF21983">
    <property type="entry name" value="NikA-like"/>
    <property type="match status" value="1"/>
</dbReference>
<keyword evidence="2" id="KW-1185">Reference proteome</keyword>
<accession>A0A658R464</accession>
<organism evidence="1 2">
    <name type="scientific">Caballeronia concitans</name>
    <dbReference type="NCBI Taxonomy" id="1777133"/>
    <lineage>
        <taxon>Bacteria</taxon>
        <taxon>Pseudomonadati</taxon>
        <taxon>Pseudomonadota</taxon>
        <taxon>Betaproteobacteria</taxon>
        <taxon>Burkholderiales</taxon>
        <taxon>Burkholderiaceae</taxon>
        <taxon>Caballeronia</taxon>
    </lineage>
</organism>
<gene>
    <name evidence="1" type="ORF">AWB72_05091</name>
</gene>
<dbReference type="Proteomes" id="UP000198263">
    <property type="component" value="Unassembled WGS sequence"/>
</dbReference>
<dbReference type="InterPro" id="IPR053842">
    <property type="entry name" value="NikA-like"/>
</dbReference>
<name>A0A658R464_9BURK</name>
<dbReference type="RefSeq" id="WP_087128825.1">
    <property type="nucleotide sequence ID" value="NZ_FCNV02000016.1"/>
</dbReference>
<evidence type="ECO:0000313" key="1">
    <source>
        <dbReference type="EMBL" id="SAL48768.1"/>
    </source>
</evidence>
<reference evidence="1 2" key="1">
    <citation type="submission" date="2016-01" db="EMBL/GenBank/DDBJ databases">
        <authorList>
            <person name="Peeters C."/>
        </authorList>
    </citation>
    <scope>NUCLEOTIDE SEQUENCE [LARGE SCALE GENOMIC DNA]</scope>
    <source>
        <strain evidence="1">LMG 29315</strain>
    </source>
</reference>
<evidence type="ECO:0008006" key="3">
    <source>
        <dbReference type="Google" id="ProtNLM"/>
    </source>
</evidence>
<proteinExistence type="predicted"/>
<dbReference type="AlphaFoldDB" id="A0A658R464"/>
<evidence type="ECO:0000313" key="2">
    <source>
        <dbReference type="Proteomes" id="UP000198263"/>
    </source>
</evidence>
<dbReference type="EMBL" id="FCNV02000016">
    <property type="protein sequence ID" value="SAL48768.1"/>
    <property type="molecule type" value="Genomic_DNA"/>
</dbReference>
<sequence>MKKDSEAGKSESVRLRLTAQDKAAIEGKARDRKLTVTEYLTRAGLGRPMRQRSDVDAINLLRECVDELKGMHACLQGIPQAEHALSPASMERTMEAVCAAIQRVWQSGDER</sequence>
<comment type="caution">
    <text evidence="1">The sequence shown here is derived from an EMBL/GenBank/DDBJ whole genome shotgun (WGS) entry which is preliminary data.</text>
</comment>
<protein>
    <recommendedName>
        <fullName evidence="3">Mobilization protein MobB</fullName>
    </recommendedName>
</protein>